<evidence type="ECO:0008006" key="3">
    <source>
        <dbReference type="Google" id="ProtNLM"/>
    </source>
</evidence>
<evidence type="ECO:0000313" key="2">
    <source>
        <dbReference type="Proteomes" id="UP001187734"/>
    </source>
</evidence>
<sequence>METRRDTPVFLMSLPIEVQTIVAKQLSDRRDLRALTLVNRHFATISQPLLFKEVDVGWNPKEPSPLTLVTRTLLDRPDLAASVKSLRLDGYEFPEREPEVISTISVTGLNMIKAAGIINGTGADFADLWAQGVSDGEVDALVALLVLTVPNIRDIYLGTDFCIEVIFLTLMLDRREQSKPNVNLPALKHLTKVTMENHYADLFQEGINFNDGVLNFFNLPQLENLSIAISPIAAQPWRPDERFQIMANLTFLHLLRASEEQLGAILSLTPRVVHLKWSGYWCPKEEYPEVLRTTIDLDKLRTALSKRRRSLQYLTLEVVDDTTTVVDFIWPMKLTGTPLWLTDFTNLVRLIIPWVLLMGWCPQDSRPLIDKLPTNLVSLTLTDDLCYQKYWRWTKEEVQDLVRDFVVEHLNAPTTYLRKISLAGAIFDDQWTPKERKFAQTVCRKAGIKFKIHPTTPWEDEKDAAVKERKRRYG</sequence>
<dbReference type="AlphaFoldDB" id="A0AAE8M8N7"/>
<dbReference type="Proteomes" id="UP001187734">
    <property type="component" value="Unassembled WGS sequence"/>
</dbReference>
<reference evidence="1" key="1">
    <citation type="submission" date="2018-03" db="EMBL/GenBank/DDBJ databases">
        <authorList>
            <person name="Guldener U."/>
        </authorList>
    </citation>
    <scope>NUCLEOTIDE SEQUENCE</scope>
</reference>
<accession>A0AAE8M8N7</accession>
<keyword evidence="2" id="KW-1185">Reference proteome</keyword>
<comment type="caution">
    <text evidence="1">The sequence shown here is derived from an EMBL/GenBank/DDBJ whole genome shotgun (WGS) entry which is preliminary data.</text>
</comment>
<dbReference type="EMBL" id="ONZP01000190">
    <property type="protein sequence ID" value="SPJ76250.1"/>
    <property type="molecule type" value="Genomic_DNA"/>
</dbReference>
<proteinExistence type="predicted"/>
<name>A0AAE8M8N7_9HYPO</name>
<evidence type="ECO:0000313" key="1">
    <source>
        <dbReference type="EMBL" id="SPJ76250.1"/>
    </source>
</evidence>
<organism evidence="1 2">
    <name type="scientific">Fusarium torulosum</name>
    <dbReference type="NCBI Taxonomy" id="33205"/>
    <lineage>
        <taxon>Eukaryota</taxon>
        <taxon>Fungi</taxon>
        <taxon>Dikarya</taxon>
        <taxon>Ascomycota</taxon>
        <taxon>Pezizomycotina</taxon>
        <taxon>Sordariomycetes</taxon>
        <taxon>Hypocreomycetidae</taxon>
        <taxon>Hypocreales</taxon>
        <taxon>Nectriaceae</taxon>
        <taxon>Fusarium</taxon>
    </lineage>
</organism>
<gene>
    <name evidence="1" type="ORF">FTOL_05981</name>
</gene>
<protein>
    <recommendedName>
        <fullName evidence="3">F-box domain-containing protein</fullName>
    </recommendedName>
</protein>